<dbReference type="EMBL" id="BDGG01000003">
    <property type="protein sequence ID" value="GAU95965.1"/>
    <property type="molecule type" value="Genomic_DNA"/>
</dbReference>
<comment type="caution">
    <text evidence="10">The sequence shown here is derived from an EMBL/GenBank/DDBJ whole genome shotgun (WGS) entry which is preliminary data.</text>
</comment>
<dbReference type="PANTHER" id="PTHR24016">
    <property type="entry name" value="CONSERVED OLIGOMERIC GOLGI COMPLEX SUBUNIT 4"/>
    <property type="match status" value="1"/>
</dbReference>
<gene>
    <name evidence="10" type="primary">RvY_07480-1</name>
    <name evidence="10" type="synonym">RvY_07480.1</name>
    <name evidence="10" type="ORF">RvY_07480</name>
</gene>
<dbReference type="GO" id="GO:0007030">
    <property type="term" value="P:Golgi organization"/>
    <property type="evidence" value="ECO:0007669"/>
    <property type="project" value="TreeGrafter"/>
</dbReference>
<comment type="similarity">
    <text evidence="2">Belongs to the COG4 family.</text>
</comment>
<name>A0A1D1V5F7_RAMVA</name>
<evidence type="ECO:0000256" key="3">
    <source>
        <dbReference type="ARBA" id="ARBA00020975"/>
    </source>
</evidence>
<keyword evidence="11" id="KW-1185">Reference proteome</keyword>
<dbReference type="InterPro" id="IPR048682">
    <property type="entry name" value="COG4"/>
</dbReference>
<keyword evidence="7" id="KW-0472">Membrane</keyword>
<dbReference type="SMART" id="SM00762">
    <property type="entry name" value="Cog4"/>
    <property type="match status" value="1"/>
</dbReference>
<dbReference type="AlphaFoldDB" id="A0A1D1V5F7"/>
<evidence type="ECO:0000256" key="8">
    <source>
        <dbReference type="ARBA" id="ARBA00031340"/>
    </source>
</evidence>
<evidence type="ECO:0000256" key="5">
    <source>
        <dbReference type="ARBA" id="ARBA00022927"/>
    </source>
</evidence>
<comment type="subcellular location">
    <subcellularLocation>
        <location evidence="1">Golgi apparatus membrane</location>
        <topology evidence="1">Peripheral membrane protein</topology>
    </subcellularLocation>
</comment>
<dbReference type="Proteomes" id="UP000186922">
    <property type="component" value="Unassembled WGS sequence"/>
</dbReference>
<dbReference type="Pfam" id="PF20663">
    <property type="entry name" value="COG4_N"/>
    <property type="match status" value="1"/>
</dbReference>
<dbReference type="GO" id="GO:0017119">
    <property type="term" value="C:Golgi transport complex"/>
    <property type="evidence" value="ECO:0007669"/>
    <property type="project" value="TreeGrafter"/>
</dbReference>
<proteinExistence type="inferred from homology"/>
<dbReference type="InterPro" id="IPR048680">
    <property type="entry name" value="COG4_N"/>
</dbReference>
<dbReference type="Pfam" id="PF08318">
    <property type="entry name" value="COG4_m"/>
    <property type="match status" value="1"/>
</dbReference>
<evidence type="ECO:0000256" key="4">
    <source>
        <dbReference type="ARBA" id="ARBA00022448"/>
    </source>
</evidence>
<dbReference type="GO" id="GO:0006890">
    <property type="term" value="P:retrograde vesicle-mediated transport, Golgi to endoplasmic reticulum"/>
    <property type="evidence" value="ECO:0007669"/>
    <property type="project" value="TreeGrafter"/>
</dbReference>
<keyword evidence="5" id="KW-0653">Protein transport</keyword>
<keyword evidence="6" id="KW-0333">Golgi apparatus</keyword>
<sequence length="357" mass="41092">MAYMHRQEAEQAFHKLCAEEDELNREIGELLAGNVETQKNEKTLLEIRDAVVLLEDEAAHLKRTLGFSAELADSVSGKIRHLDSAKHIVEECLQRIEDVLDLSFCTEGVRLAMENEEYEVAAMHVNRFLKMDKSGLLNSADDMQQRSSLKESLSLLQEAQHKLETIINVRFEEALNTADVANVERLFKIFPLLNLHAVGLKKFCTYLCSNISDKAQSLLETARSSIKEANRKDLSTSFFVELITKFVETVAHAVETYEPLVETYYGSGYLFHFVEYIQSECDRQGVKMVEEFVRFRQFSERAKQIRNFARRSTKSTSTSLHSVYIIRVPSFHLRKMLLKLPYISGLIHWSWKHCSSK</sequence>
<reference evidence="10 11" key="1">
    <citation type="journal article" date="2016" name="Nat. Commun.">
        <title>Extremotolerant tardigrade genome and improved radiotolerance of human cultured cells by tardigrade-unique protein.</title>
        <authorList>
            <person name="Hashimoto T."/>
            <person name="Horikawa D.D."/>
            <person name="Saito Y."/>
            <person name="Kuwahara H."/>
            <person name="Kozuka-Hata H."/>
            <person name="Shin-I T."/>
            <person name="Minakuchi Y."/>
            <person name="Ohishi K."/>
            <person name="Motoyama A."/>
            <person name="Aizu T."/>
            <person name="Enomoto A."/>
            <person name="Kondo K."/>
            <person name="Tanaka S."/>
            <person name="Hara Y."/>
            <person name="Koshikawa S."/>
            <person name="Sagara H."/>
            <person name="Miura T."/>
            <person name="Yokobori S."/>
            <person name="Miyagawa K."/>
            <person name="Suzuki Y."/>
            <person name="Kubo T."/>
            <person name="Oyama M."/>
            <person name="Kohara Y."/>
            <person name="Fujiyama A."/>
            <person name="Arakawa K."/>
            <person name="Katayama T."/>
            <person name="Toyoda A."/>
            <person name="Kunieda T."/>
        </authorList>
    </citation>
    <scope>NUCLEOTIDE SEQUENCE [LARGE SCALE GENOMIC DNA]</scope>
    <source>
        <strain evidence="10 11">YOKOZUNA-1</strain>
    </source>
</reference>
<accession>A0A1D1V5F7</accession>
<dbReference type="GO" id="GO:0015031">
    <property type="term" value="P:protein transport"/>
    <property type="evidence" value="ECO:0007669"/>
    <property type="project" value="UniProtKB-KW"/>
</dbReference>
<dbReference type="PANTHER" id="PTHR24016:SF0">
    <property type="entry name" value="CONSERVED OLIGOMERIC GOLGI COMPLEX SUBUNIT 4"/>
    <property type="match status" value="1"/>
</dbReference>
<evidence type="ECO:0000256" key="2">
    <source>
        <dbReference type="ARBA" id="ARBA00009215"/>
    </source>
</evidence>
<evidence type="ECO:0000259" key="9">
    <source>
        <dbReference type="SMART" id="SM00762"/>
    </source>
</evidence>
<evidence type="ECO:0000256" key="6">
    <source>
        <dbReference type="ARBA" id="ARBA00023034"/>
    </source>
</evidence>
<keyword evidence="4" id="KW-0813">Transport</keyword>
<evidence type="ECO:0000313" key="11">
    <source>
        <dbReference type="Proteomes" id="UP000186922"/>
    </source>
</evidence>
<evidence type="ECO:0000256" key="1">
    <source>
        <dbReference type="ARBA" id="ARBA00004395"/>
    </source>
</evidence>
<dbReference type="GO" id="GO:0000139">
    <property type="term" value="C:Golgi membrane"/>
    <property type="evidence" value="ECO:0007669"/>
    <property type="project" value="UniProtKB-SubCell"/>
</dbReference>
<dbReference type="InterPro" id="IPR013167">
    <property type="entry name" value="COG4_M"/>
</dbReference>
<evidence type="ECO:0000256" key="7">
    <source>
        <dbReference type="ARBA" id="ARBA00023136"/>
    </source>
</evidence>
<feature type="domain" description="COG4 transport protein middle alpha-helical bundle" evidence="9">
    <location>
        <begin position="156"/>
        <end position="352"/>
    </location>
</feature>
<evidence type="ECO:0000313" key="10">
    <source>
        <dbReference type="EMBL" id="GAU95965.1"/>
    </source>
</evidence>
<organism evidence="10 11">
    <name type="scientific">Ramazzottius varieornatus</name>
    <name type="common">Water bear</name>
    <name type="synonym">Tardigrade</name>
    <dbReference type="NCBI Taxonomy" id="947166"/>
    <lineage>
        <taxon>Eukaryota</taxon>
        <taxon>Metazoa</taxon>
        <taxon>Ecdysozoa</taxon>
        <taxon>Tardigrada</taxon>
        <taxon>Eutardigrada</taxon>
        <taxon>Parachela</taxon>
        <taxon>Hypsibioidea</taxon>
        <taxon>Ramazzottiidae</taxon>
        <taxon>Ramazzottius</taxon>
    </lineage>
</organism>
<dbReference type="OrthoDB" id="47059at2759"/>
<dbReference type="STRING" id="947166.A0A1D1V5F7"/>
<protein>
    <recommendedName>
        <fullName evidence="3">Conserved oligomeric Golgi complex subunit 4</fullName>
    </recommendedName>
    <alternativeName>
        <fullName evidence="8">Component of oligomeric Golgi complex 4</fullName>
    </alternativeName>
</protein>